<feature type="domain" description="IFT121/TULP4 N-terminal" evidence="18">
    <location>
        <begin position="42"/>
        <end position="360"/>
    </location>
</feature>
<keyword evidence="20" id="KW-1185">Reference proteome</keyword>
<keyword evidence="4" id="KW-0488">Methylation</keyword>
<dbReference type="FunFam" id="2.130.10.10:FF:000262">
    <property type="entry name" value="Tubby like protein 4"/>
    <property type="match status" value="1"/>
</dbReference>
<dbReference type="InterPro" id="IPR008983">
    <property type="entry name" value="Tumour_necrosis_fac-like_dom"/>
</dbReference>
<accession>A0A8C6V6S4</accession>
<keyword evidence="6" id="KW-0597">Phosphoprotein</keyword>
<evidence type="ECO:0000256" key="4">
    <source>
        <dbReference type="ARBA" id="ARBA00022481"/>
    </source>
</evidence>
<evidence type="ECO:0000256" key="1">
    <source>
        <dbReference type="ARBA" id="ARBA00004496"/>
    </source>
</evidence>
<proteinExistence type="inferred from homology"/>
<dbReference type="SUPFAM" id="SSF49842">
    <property type="entry name" value="TNF-like"/>
    <property type="match status" value="1"/>
</dbReference>
<evidence type="ECO:0000256" key="13">
    <source>
        <dbReference type="ARBA" id="ARBA00077697"/>
    </source>
</evidence>
<evidence type="ECO:0000313" key="20">
    <source>
        <dbReference type="Proteomes" id="UP000694523"/>
    </source>
</evidence>
<evidence type="ECO:0000256" key="3">
    <source>
        <dbReference type="ARBA" id="ARBA00007129"/>
    </source>
</evidence>
<dbReference type="InterPro" id="IPR000007">
    <property type="entry name" value="Tubby_C"/>
</dbReference>
<feature type="compositionally biased region" description="Low complexity" evidence="16">
    <location>
        <begin position="1551"/>
        <end position="1566"/>
    </location>
</feature>
<organism evidence="19 20">
    <name type="scientific">Neogobius melanostomus</name>
    <name type="common">round goby</name>
    <dbReference type="NCBI Taxonomy" id="47308"/>
    <lineage>
        <taxon>Eukaryota</taxon>
        <taxon>Metazoa</taxon>
        <taxon>Chordata</taxon>
        <taxon>Craniata</taxon>
        <taxon>Vertebrata</taxon>
        <taxon>Euteleostomi</taxon>
        <taxon>Actinopterygii</taxon>
        <taxon>Neopterygii</taxon>
        <taxon>Teleostei</taxon>
        <taxon>Neoteleostei</taxon>
        <taxon>Acanthomorphata</taxon>
        <taxon>Gobiaria</taxon>
        <taxon>Gobiiformes</taxon>
        <taxon>Gobioidei</taxon>
        <taxon>Gobiidae</taxon>
        <taxon>Benthophilinae</taxon>
        <taxon>Neogobiini</taxon>
        <taxon>Neogobius</taxon>
    </lineage>
</organism>
<dbReference type="InterPro" id="IPR001680">
    <property type="entry name" value="WD40_rpt"/>
</dbReference>
<dbReference type="SUPFAM" id="SSF50978">
    <property type="entry name" value="WD40 repeat-like"/>
    <property type="match status" value="1"/>
</dbReference>
<dbReference type="PANTHER" id="PTHR16517:SF115">
    <property type="entry name" value="TUBBY-RELATED PROTEIN 4"/>
    <property type="match status" value="1"/>
</dbReference>
<evidence type="ECO:0000256" key="8">
    <source>
        <dbReference type="ARBA" id="ARBA00022737"/>
    </source>
</evidence>
<dbReference type="Pfam" id="PF01167">
    <property type="entry name" value="Tub"/>
    <property type="match status" value="1"/>
</dbReference>
<comment type="function">
    <text evidence="10">May be a substrate-recognition component of a SCF-like ECS (Elongin-Cullin-SOCS-box protein) E3 ubiquitin ligase complex which mediates the ubiquitination and subsequent proteasomal degradation of target proteins.</text>
</comment>
<feature type="compositionally biased region" description="Polar residues" evidence="16">
    <location>
        <begin position="1568"/>
        <end position="1579"/>
    </location>
</feature>
<evidence type="ECO:0000259" key="17">
    <source>
        <dbReference type="Pfam" id="PF01167"/>
    </source>
</evidence>
<comment type="pathway">
    <text evidence="2">Protein modification; protein ubiquitination.</text>
</comment>
<evidence type="ECO:0000256" key="7">
    <source>
        <dbReference type="ARBA" id="ARBA00022574"/>
    </source>
</evidence>
<dbReference type="PROSITE" id="PS50082">
    <property type="entry name" value="WD_REPEATS_2"/>
    <property type="match status" value="1"/>
</dbReference>
<evidence type="ECO:0000256" key="11">
    <source>
        <dbReference type="ARBA" id="ARBA00071888"/>
    </source>
</evidence>
<dbReference type="InterPro" id="IPR015943">
    <property type="entry name" value="WD40/YVTN_repeat-like_dom_sf"/>
</dbReference>
<reference evidence="19" key="1">
    <citation type="submission" date="2025-08" db="UniProtKB">
        <authorList>
            <consortium name="Ensembl"/>
        </authorList>
    </citation>
    <scope>IDENTIFICATION</scope>
</reference>
<comment type="similarity">
    <text evidence="3">Belongs to the TUB family.</text>
</comment>
<evidence type="ECO:0000259" key="18">
    <source>
        <dbReference type="Pfam" id="PF24797"/>
    </source>
</evidence>
<feature type="compositionally biased region" description="Basic and acidic residues" evidence="16">
    <location>
        <begin position="1637"/>
        <end position="1653"/>
    </location>
</feature>
<dbReference type="SUPFAM" id="SSF54518">
    <property type="entry name" value="Tubby C-terminal domain-like"/>
    <property type="match status" value="2"/>
</dbReference>
<evidence type="ECO:0000256" key="15">
    <source>
        <dbReference type="SAM" id="Coils"/>
    </source>
</evidence>
<evidence type="ECO:0000256" key="9">
    <source>
        <dbReference type="ARBA" id="ARBA00022786"/>
    </source>
</evidence>
<feature type="compositionally biased region" description="Polar residues" evidence="16">
    <location>
        <begin position="718"/>
        <end position="743"/>
    </location>
</feature>
<dbReference type="InterPro" id="IPR025659">
    <property type="entry name" value="Tubby-like_C"/>
</dbReference>
<dbReference type="Ensembl" id="ENSNMLT00000047958.1">
    <property type="protein sequence ID" value="ENSNMLP00000043192.1"/>
    <property type="gene ID" value="ENSNMLG00000026224.1"/>
</dbReference>
<evidence type="ECO:0000256" key="6">
    <source>
        <dbReference type="ARBA" id="ARBA00022553"/>
    </source>
</evidence>
<feature type="repeat" description="WD" evidence="14">
    <location>
        <begin position="78"/>
        <end position="109"/>
    </location>
</feature>
<feature type="compositionally biased region" description="Low complexity" evidence="16">
    <location>
        <begin position="799"/>
        <end position="818"/>
    </location>
</feature>
<feature type="compositionally biased region" description="Basic and acidic residues" evidence="16">
    <location>
        <begin position="1581"/>
        <end position="1599"/>
    </location>
</feature>
<keyword evidence="7 14" id="KW-0853">WD repeat</keyword>
<dbReference type="GO" id="GO:0005737">
    <property type="term" value="C:cytoplasm"/>
    <property type="evidence" value="ECO:0007669"/>
    <property type="project" value="UniProtKB-SubCell"/>
</dbReference>
<feature type="region of interest" description="Disordered" evidence="16">
    <location>
        <begin position="1523"/>
        <end position="1662"/>
    </location>
</feature>
<dbReference type="InterPro" id="IPR056159">
    <property type="entry name" value="Beta-prop_IFT121_TULP_N"/>
</dbReference>
<dbReference type="FunFam" id="3.20.90.10:FF:000002">
    <property type="entry name" value="Tubby like protein 4"/>
    <property type="match status" value="1"/>
</dbReference>
<comment type="subcellular location">
    <subcellularLocation>
        <location evidence="1">Cytoplasm</location>
    </subcellularLocation>
</comment>
<dbReference type="Proteomes" id="UP000694523">
    <property type="component" value="Unplaced"/>
</dbReference>
<feature type="region of interest" description="Disordered" evidence="16">
    <location>
        <begin position="718"/>
        <end position="818"/>
    </location>
</feature>
<evidence type="ECO:0000256" key="14">
    <source>
        <dbReference type="PROSITE-ProRule" id="PRU00221"/>
    </source>
</evidence>
<reference evidence="19" key="2">
    <citation type="submission" date="2025-09" db="UniProtKB">
        <authorList>
            <consortium name="Ensembl"/>
        </authorList>
    </citation>
    <scope>IDENTIFICATION</scope>
</reference>
<keyword evidence="15" id="KW-0175">Coiled coil</keyword>
<dbReference type="Gene3D" id="3.20.90.10">
    <property type="entry name" value="Tubby Protein, Chain A"/>
    <property type="match status" value="1"/>
</dbReference>
<feature type="compositionally biased region" description="Pro residues" evidence="16">
    <location>
        <begin position="756"/>
        <end position="771"/>
    </location>
</feature>
<feature type="region of interest" description="Disordered" evidence="16">
    <location>
        <begin position="518"/>
        <end position="565"/>
    </location>
</feature>
<dbReference type="InterPro" id="IPR036322">
    <property type="entry name" value="WD40_repeat_dom_sf"/>
</dbReference>
<keyword evidence="5" id="KW-0963">Cytoplasm</keyword>
<dbReference type="PANTHER" id="PTHR16517">
    <property type="entry name" value="TUBBY-RELATED"/>
    <property type="match status" value="1"/>
</dbReference>
<dbReference type="Pfam" id="PF24797">
    <property type="entry name" value="Beta-prop_WDR35_TULP_N"/>
    <property type="match status" value="1"/>
</dbReference>
<evidence type="ECO:0000256" key="5">
    <source>
        <dbReference type="ARBA" id="ARBA00022490"/>
    </source>
</evidence>
<feature type="region of interest" description="Disordered" evidence="16">
    <location>
        <begin position="1424"/>
        <end position="1455"/>
    </location>
</feature>
<protein>
    <recommendedName>
        <fullName evidence="11">Tubby-related protein 4</fullName>
    </recommendedName>
    <alternativeName>
        <fullName evidence="13">Tubby superfamily protein</fullName>
    </alternativeName>
    <alternativeName>
        <fullName evidence="12">Tubby-like protein 4</fullName>
    </alternativeName>
</protein>
<evidence type="ECO:0000256" key="2">
    <source>
        <dbReference type="ARBA" id="ARBA00004906"/>
    </source>
</evidence>
<name>A0A8C6V6S4_9GOBI</name>
<sequence>MLAAVEHGPILCSDSNILCLSWKGRVPKSEKDKPVCRRRYYEEGWLATGNGRGVVGVTFTSSHCRRDRSTPQRINFNLRGHNSEVVLVRWNEPFQKLATCDMEGGIFVWIQYEGRWSVELVNDRGAQVSDFTWSHDGTQALIAYRDGFVLVGSVSGQRHWSSEINLESQITCGIWTPDDQQVLFGTADGQVIVMDCHGRMLAHVLLHESDGIVSMSWNCPDFLVEDSTESDTDSDDNILPIVRRVKPLLTVTFLSGDISLMNNYDDLSPAVIRSGLKDVEAQWCSQGDLLAVAGMERHVPSDTACASIMRNALVKFYNVQGEHIYTLETPAQRPITTICWGHRDSRLFLACGPALYVVRVEHRVASLQLLCQQGIASALREEKDVGKLNMPSLLCSYVTSAFIPTIKPPIPDPNNIRDFVSYPTSGNERLHCTMKRAEDSPEAGGPCYTLYLEYLGGLVPILKGRRISKLRPEFVIMDPKTDSKADEVCVNPIAFSDSCNCSDSSDIELSDEWVGKKSPKLSRGNRMNLESRKSPKLSRANQEGQRSPRLPTKKPPVRSPSLTRREFSMDGLTENYLAQVTSNIWGTKFKLLALLLSFIYKTSLLHLQPRQMTIYLPEVRKISHDFMSLPVFNPNVFSEDEDDLPVIGPSGVAGDNPPCTVNIPIAPIHSPAQAMSPTQSIGLVQSLLANQNIQLDVLTNPTANAAAAAAAAAASVPVSNHSQDPIQSPYPATTRYSNPSQVMFNGLDISSFLPGTLPPPPPPHHLPPQPPRSSHSQPPRHPPPKASQQGQRMHHLQHQQHVQSQQQQMQVSQMQASQMQASQMQASQMQVSQMQASQMQASQMQASQMQASQMQVSQMQASQMQASQMQASQMQVSQMQASQMQASQMQVSQMQASQMQASQMQASQMQVSQMQASQMQASQMQLQQQHQQIQQHHQQMQRQHQQMQQQLKMQMHLPPPPTGYPTIALQQIHHLLPQIPPTTSQSGLDRAEHGNIFKSTLPRTLPPSFSDSEGTVEIQMRKVNPPPPYPGTVVSVAATVANTPQTLVTNCDSPSILAPDPCLKKDDFLLHPVTLQYPTPLGYERITTFDSSGNVEEVCRPRRRLIRNQNAYAVHGIGGSATLKVTSSENKKIQLPYSSATLSRLSVPRYSIPSGDPPPYPDQANQVTATLPPPQRIDSSLIHATLRRERRDVTLKVPQMIESSRTLPTKAKMNSALGGLSYQQRLPTALYTCTQCSSNSSSTSVSVTGGGTSSSGIAGGTVVRQDFPPSKGPHHSTIIVHSKSASPLASQSSYNLLGAVENNRDRTVYVNSAFTEDETMNQQCHLEKSVRQLNLGDVNLTLKRPPPYQWDTSASEDFWLTPDQTLLAPPPAPHKPPPIIISQAQHLDVSRLPFVLTTKPPTSPSTTTLTFPSGYQISLSPFPPSVSHGGPPLHAAPNPNELVGPSPFAQQDPNLVLPPGYPPNLAGLACCPLPPMYPGASACAGLQLHPVSLHPWNPYPCPPPPMQDPPAPPLPTKTHQILEKPILSPPPPTAPPPPPPLPPPPPPTELPPSKSAAENLAESANNFPEPSSLNESPVPQESERYSKRNRKRLDSRAEDVPTVSEGKSRKEGRALSDFNTLISSPRLGSREKKKPKGQREQMNKTKKISRDTNEFQDSSESEPELFINGDELMNQNQSSKKSWKNKRSMRLASELEEIKCRKANEREDRSLGSQGFVYVMANKQPLWNEATQVYQLDFGGRVTQESAKNFQIELDGRQVMQFGRIDGNAYILDFQYPFSAVQAFAVALANVTQRLK</sequence>
<feature type="coiled-coil region" evidence="15">
    <location>
        <begin position="919"/>
        <end position="950"/>
    </location>
</feature>
<evidence type="ECO:0000256" key="12">
    <source>
        <dbReference type="ARBA" id="ARBA00075708"/>
    </source>
</evidence>
<evidence type="ECO:0000256" key="16">
    <source>
        <dbReference type="SAM" id="MobiDB-lite"/>
    </source>
</evidence>
<keyword evidence="8" id="KW-0677">Repeat</keyword>
<dbReference type="Gene3D" id="2.130.10.10">
    <property type="entry name" value="YVTN repeat-like/Quinoprotein amine dehydrogenase"/>
    <property type="match status" value="1"/>
</dbReference>
<evidence type="ECO:0000256" key="10">
    <source>
        <dbReference type="ARBA" id="ARBA00056629"/>
    </source>
</evidence>
<evidence type="ECO:0000313" key="19">
    <source>
        <dbReference type="Ensembl" id="ENSNMLP00000043192.1"/>
    </source>
</evidence>
<feature type="compositionally biased region" description="Pro residues" evidence="16">
    <location>
        <begin position="1527"/>
        <end position="1550"/>
    </location>
</feature>
<keyword evidence="9" id="KW-0833">Ubl conjugation pathway</keyword>
<feature type="domain" description="Tubby C-terminal" evidence="17">
    <location>
        <begin position="1681"/>
        <end position="1790"/>
    </location>
</feature>